<evidence type="ECO:0000256" key="1">
    <source>
        <dbReference type="ARBA" id="ARBA00005156"/>
    </source>
</evidence>
<comment type="subunit">
    <text evidence="8">Interacts with INCA1.</text>
</comment>
<proteinExistence type="inferred from homology"/>
<dbReference type="FunFam" id="2.130.10.10:FF:000910">
    <property type="entry name" value="Diphthamide biosynthesis 7"/>
    <property type="match status" value="1"/>
</dbReference>
<dbReference type="GO" id="GO:0061685">
    <property type="term" value="F:diphthine methylesterase activity"/>
    <property type="evidence" value="ECO:0007669"/>
    <property type="project" value="UniProtKB-EC"/>
</dbReference>
<dbReference type="GeneID" id="112991373"/>
<evidence type="ECO:0000256" key="10">
    <source>
        <dbReference type="ARBA" id="ARBA00075709"/>
    </source>
</evidence>
<dbReference type="InterPro" id="IPR001680">
    <property type="entry name" value="WD40_rpt"/>
</dbReference>
<dbReference type="GO" id="GO:0005737">
    <property type="term" value="C:cytoplasm"/>
    <property type="evidence" value="ECO:0007669"/>
    <property type="project" value="TreeGrafter"/>
</dbReference>
<reference evidence="14" key="1">
    <citation type="submission" date="2025-08" db="UniProtKB">
        <authorList>
            <consortium name="Ensembl"/>
        </authorList>
    </citation>
    <scope>IDENTIFICATION</scope>
</reference>
<evidence type="ECO:0000313" key="15">
    <source>
        <dbReference type="Proteomes" id="UP000694423"/>
    </source>
</evidence>
<comment type="catalytic activity">
    <reaction evidence="7">
        <text>diphthine methyl ester-[translation elongation factor 2] + H2O = diphthine-[translation elongation factor 2] + methanol + H(+)</text>
        <dbReference type="Rhea" id="RHEA:42656"/>
        <dbReference type="Rhea" id="RHEA-COMP:10172"/>
        <dbReference type="Rhea" id="RHEA-COMP:10173"/>
        <dbReference type="ChEBI" id="CHEBI:15377"/>
        <dbReference type="ChEBI" id="CHEBI:15378"/>
        <dbReference type="ChEBI" id="CHEBI:17790"/>
        <dbReference type="ChEBI" id="CHEBI:79005"/>
        <dbReference type="ChEBI" id="CHEBI:82696"/>
        <dbReference type="EC" id="3.1.1.97"/>
    </reaction>
</comment>
<keyword evidence="15" id="KW-1185">Reference proteome</keyword>
<dbReference type="PANTHER" id="PTHR46042:SF1">
    <property type="entry name" value="DIPHTHINE METHYLTRANSFERASE"/>
    <property type="match status" value="1"/>
</dbReference>
<accession>A0A8C4KYA8</accession>
<dbReference type="Proteomes" id="UP000694423">
    <property type="component" value="Unplaced"/>
</dbReference>
<dbReference type="OrthoDB" id="1930760at2759"/>
<keyword evidence="2 12" id="KW-0853">WD repeat</keyword>
<protein>
    <recommendedName>
        <fullName evidence="9">Diphthine methyltransferase</fullName>
        <ecNumber evidence="6">3.1.1.97</ecNumber>
    </recommendedName>
    <alternativeName>
        <fullName evidence="11">Diphthamide biosynthesis protein 7</fullName>
    </alternativeName>
    <alternativeName>
        <fullName evidence="10">WD repeat-containing protein 85</fullName>
    </alternativeName>
</protein>
<evidence type="ECO:0000256" key="8">
    <source>
        <dbReference type="ARBA" id="ARBA00062137"/>
    </source>
</evidence>
<dbReference type="PANTHER" id="PTHR46042">
    <property type="entry name" value="DIPHTHINE METHYLTRANSFERASE"/>
    <property type="match status" value="1"/>
</dbReference>
<comment type="similarity">
    <text evidence="5">Belongs to the DPH7 family.</text>
</comment>
<dbReference type="Pfam" id="PF00400">
    <property type="entry name" value="WD40"/>
    <property type="match status" value="1"/>
</dbReference>
<dbReference type="SUPFAM" id="SSF50978">
    <property type="entry name" value="WD40 repeat-like"/>
    <property type="match status" value="1"/>
</dbReference>
<dbReference type="PROSITE" id="PS50082">
    <property type="entry name" value="WD_REPEATS_2"/>
    <property type="match status" value="1"/>
</dbReference>
<evidence type="ECO:0000256" key="7">
    <source>
        <dbReference type="ARBA" id="ARBA00047551"/>
    </source>
</evidence>
<keyword evidence="4" id="KW-0378">Hydrolase</keyword>
<feature type="repeat" description="WD" evidence="12">
    <location>
        <begin position="232"/>
        <end position="274"/>
    </location>
</feature>
<dbReference type="SMART" id="SM00320">
    <property type="entry name" value="WD40"/>
    <property type="match status" value="4"/>
</dbReference>
<dbReference type="GO" id="GO:0017183">
    <property type="term" value="P:protein histidyl modification to diphthamide"/>
    <property type="evidence" value="ECO:0007669"/>
    <property type="project" value="TreeGrafter"/>
</dbReference>
<sequence length="524" mass="57533">MAAPCRTRTLQVVDTEFSADAVEWCPVEGWHSILACGTYHLRPPAAATNPGGGNEACDRTGRLYLYHYNEEQPYIPLTEIQRIDTPAILDIKWCHIPVAEHPMVGIANSTGAVEFLQLTGSEKNSCMLEPCFRVDLGAQRLALSLDWSTGREQCGCPLRVISSDSEGKLNLFSIDESAPSVHVLNQWEAHSFEAWIAAFNYWDTDIVYSGGDDNLLKGWDIRCSPETPVFTSKRHSMGVCSIQCSPHRENLLATGSYDEHVLLWDTRNMKQPLADTHVEGGVWRLKWHPACEFVLLAACMQSGFKILDCRGSLAENTEECIILTSYVLHNSLAYGADWSRLCPRDSLTVIQDSAAACRSSEELVARSEEGDERLNLQVQNLKIIYESPTATFDVILDDESEDPALPLKAEGGPDKVRGPMLAGDPDLARGPDVKRSLDLAGGHNLEGDPVSASASDSGVTRPNGVGLDRSGDSTGPVDSPKEMSIVATCSFYDNILHVWKWEMSLATPSEMSSTRSQSENTVLL</sequence>
<dbReference type="InterPro" id="IPR052415">
    <property type="entry name" value="Diphthine_MTase"/>
</dbReference>
<dbReference type="CTD" id="92715"/>
<evidence type="ECO:0000256" key="2">
    <source>
        <dbReference type="ARBA" id="ARBA00022574"/>
    </source>
</evidence>
<feature type="compositionally biased region" description="Basic and acidic residues" evidence="13">
    <location>
        <begin position="426"/>
        <end position="437"/>
    </location>
</feature>
<evidence type="ECO:0000256" key="6">
    <source>
        <dbReference type="ARBA" id="ARBA00039131"/>
    </source>
</evidence>
<evidence type="ECO:0000256" key="11">
    <source>
        <dbReference type="ARBA" id="ARBA00081300"/>
    </source>
</evidence>
<dbReference type="Ensembl" id="ENSDNVT00000033285.1">
    <property type="protein sequence ID" value="ENSDNVP00000027575.1"/>
    <property type="gene ID" value="ENSDNVG00000019162.1"/>
</dbReference>
<dbReference type="InterPro" id="IPR019775">
    <property type="entry name" value="WD40_repeat_CS"/>
</dbReference>
<evidence type="ECO:0000256" key="9">
    <source>
        <dbReference type="ARBA" id="ARBA00074662"/>
    </source>
</evidence>
<organism evidence="14 15">
    <name type="scientific">Dromaius novaehollandiae</name>
    <name type="common">Emu</name>
    <dbReference type="NCBI Taxonomy" id="8790"/>
    <lineage>
        <taxon>Eukaryota</taxon>
        <taxon>Metazoa</taxon>
        <taxon>Chordata</taxon>
        <taxon>Craniata</taxon>
        <taxon>Vertebrata</taxon>
        <taxon>Euteleostomi</taxon>
        <taxon>Archelosauria</taxon>
        <taxon>Archosauria</taxon>
        <taxon>Dinosauria</taxon>
        <taxon>Saurischia</taxon>
        <taxon>Theropoda</taxon>
        <taxon>Coelurosauria</taxon>
        <taxon>Aves</taxon>
        <taxon>Palaeognathae</taxon>
        <taxon>Casuariiformes</taxon>
        <taxon>Dromaiidae</taxon>
        <taxon>Dromaius</taxon>
    </lineage>
</organism>
<gene>
    <name evidence="14" type="primary">DPH7</name>
</gene>
<dbReference type="KEGG" id="dne:112991373"/>
<reference evidence="14" key="2">
    <citation type="submission" date="2025-09" db="UniProtKB">
        <authorList>
            <consortium name="Ensembl"/>
        </authorList>
    </citation>
    <scope>IDENTIFICATION</scope>
</reference>
<dbReference type="RefSeq" id="XP_025969606.1">
    <property type="nucleotide sequence ID" value="XM_026113821.2"/>
</dbReference>
<dbReference type="InterPro" id="IPR015943">
    <property type="entry name" value="WD40/YVTN_repeat-like_dom_sf"/>
</dbReference>
<dbReference type="InterPro" id="IPR036322">
    <property type="entry name" value="WD40_repeat_dom_sf"/>
</dbReference>
<dbReference type="PROSITE" id="PS00678">
    <property type="entry name" value="WD_REPEATS_1"/>
    <property type="match status" value="1"/>
</dbReference>
<evidence type="ECO:0000256" key="12">
    <source>
        <dbReference type="PROSITE-ProRule" id="PRU00221"/>
    </source>
</evidence>
<dbReference type="EC" id="3.1.1.97" evidence="6"/>
<evidence type="ECO:0000256" key="5">
    <source>
        <dbReference type="ARBA" id="ARBA00038092"/>
    </source>
</evidence>
<comment type="pathway">
    <text evidence="1">Protein modification; peptidyl-diphthamide biosynthesis.</text>
</comment>
<dbReference type="Gene3D" id="2.130.10.10">
    <property type="entry name" value="YVTN repeat-like/Quinoprotein amine dehydrogenase"/>
    <property type="match status" value="1"/>
</dbReference>
<evidence type="ECO:0000256" key="4">
    <source>
        <dbReference type="ARBA" id="ARBA00022801"/>
    </source>
</evidence>
<name>A0A8C4KYA8_DRONO</name>
<dbReference type="AlphaFoldDB" id="A0A8C4KYA8"/>
<feature type="region of interest" description="Disordered" evidence="13">
    <location>
        <begin position="403"/>
        <end position="481"/>
    </location>
</feature>
<evidence type="ECO:0000256" key="3">
    <source>
        <dbReference type="ARBA" id="ARBA00022737"/>
    </source>
</evidence>
<evidence type="ECO:0000313" key="14">
    <source>
        <dbReference type="Ensembl" id="ENSDNVP00000027575.1"/>
    </source>
</evidence>
<keyword evidence="3" id="KW-0677">Repeat</keyword>
<evidence type="ECO:0000256" key="13">
    <source>
        <dbReference type="SAM" id="MobiDB-lite"/>
    </source>
</evidence>